<dbReference type="AlphaFoldDB" id="A0A0B1TA19"/>
<gene>
    <name evidence="1" type="ORF">OESDEN_05986</name>
</gene>
<organism evidence="1 2">
    <name type="scientific">Oesophagostomum dentatum</name>
    <name type="common">Nodular worm</name>
    <dbReference type="NCBI Taxonomy" id="61180"/>
    <lineage>
        <taxon>Eukaryota</taxon>
        <taxon>Metazoa</taxon>
        <taxon>Ecdysozoa</taxon>
        <taxon>Nematoda</taxon>
        <taxon>Chromadorea</taxon>
        <taxon>Rhabditida</taxon>
        <taxon>Rhabditina</taxon>
        <taxon>Rhabditomorpha</taxon>
        <taxon>Strongyloidea</taxon>
        <taxon>Strongylidae</taxon>
        <taxon>Oesophagostomum</taxon>
    </lineage>
</organism>
<dbReference type="Proteomes" id="UP000053660">
    <property type="component" value="Unassembled WGS sequence"/>
</dbReference>
<accession>A0A0B1TA19</accession>
<protein>
    <submittedName>
        <fullName evidence="1">Uncharacterized protein</fullName>
    </submittedName>
</protein>
<evidence type="ECO:0000313" key="2">
    <source>
        <dbReference type="Proteomes" id="UP000053660"/>
    </source>
</evidence>
<name>A0A0B1TA19_OESDE</name>
<reference evidence="1 2" key="1">
    <citation type="submission" date="2014-03" db="EMBL/GenBank/DDBJ databases">
        <title>Draft genome of the hookworm Oesophagostomum dentatum.</title>
        <authorList>
            <person name="Mitreva M."/>
        </authorList>
    </citation>
    <scope>NUCLEOTIDE SEQUENCE [LARGE SCALE GENOMIC DNA]</scope>
    <source>
        <strain evidence="1 2">OD-Hann</strain>
    </source>
</reference>
<dbReference type="EMBL" id="KN550471">
    <property type="protein sequence ID" value="KHJ94089.1"/>
    <property type="molecule type" value="Genomic_DNA"/>
</dbReference>
<proteinExistence type="predicted"/>
<sequence length="43" mass="4929">MPFIAMRRLVYIYPESAPTMCQKPLTSSIAVALRVYRSKVQLV</sequence>
<keyword evidence="2" id="KW-1185">Reference proteome</keyword>
<evidence type="ECO:0000313" key="1">
    <source>
        <dbReference type="EMBL" id="KHJ94089.1"/>
    </source>
</evidence>